<dbReference type="InterPro" id="IPR016181">
    <property type="entry name" value="Acyl_CoA_acyltransferase"/>
</dbReference>
<evidence type="ECO:0000313" key="3">
    <source>
        <dbReference type="Proteomes" id="UP001180825"/>
    </source>
</evidence>
<keyword evidence="2" id="KW-0808">Transferase</keyword>
<dbReference type="Pfam" id="PF13420">
    <property type="entry name" value="Acetyltransf_4"/>
    <property type="match status" value="1"/>
</dbReference>
<dbReference type="PANTHER" id="PTHR43072:SF8">
    <property type="entry name" value="ACYLTRANSFERASE FABY-RELATED"/>
    <property type="match status" value="1"/>
</dbReference>
<protein>
    <submittedName>
        <fullName evidence="2">Phosphinothricin acetyltransferase</fullName>
        <ecNumber evidence="2">2.3.1.183</ecNumber>
    </submittedName>
</protein>
<keyword evidence="3" id="KW-1185">Reference proteome</keyword>
<reference evidence="2 3" key="1">
    <citation type="submission" date="2023-07" db="EMBL/GenBank/DDBJ databases">
        <title>Sorghum-associated microbial communities from plants grown in Nebraska, USA.</title>
        <authorList>
            <person name="Schachtman D."/>
        </authorList>
    </citation>
    <scope>NUCLEOTIDE SEQUENCE [LARGE SCALE GENOMIC DNA]</scope>
    <source>
        <strain evidence="2 3">BE316</strain>
    </source>
</reference>
<dbReference type="EC" id="2.3.1.183" evidence="2"/>
<dbReference type="RefSeq" id="WP_310332865.1">
    <property type="nucleotide sequence ID" value="NZ_JAVDXV010000012.1"/>
</dbReference>
<dbReference type="EMBL" id="JAVDXV010000012">
    <property type="protein sequence ID" value="MDR7335860.1"/>
    <property type="molecule type" value="Genomic_DNA"/>
</dbReference>
<accession>A0ABU2AFK7</accession>
<dbReference type="Gene3D" id="3.40.630.30">
    <property type="match status" value="1"/>
</dbReference>
<dbReference type="SUPFAM" id="SSF55729">
    <property type="entry name" value="Acyl-CoA N-acyltransferases (Nat)"/>
    <property type="match status" value="1"/>
</dbReference>
<dbReference type="PROSITE" id="PS51186">
    <property type="entry name" value="GNAT"/>
    <property type="match status" value="1"/>
</dbReference>
<dbReference type="PANTHER" id="PTHR43072">
    <property type="entry name" value="N-ACETYLTRANSFERASE"/>
    <property type="match status" value="1"/>
</dbReference>
<evidence type="ECO:0000259" key="1">
    <source>
        <dbReference type="PROSITE" id="PS51186"/>
    </source>
</evidence>
<feature type="domain" description="N-acetyltransferase" evidence="1">
    <location>
        <begin position="1"/>
        <end position="163"/>
    </location>
</feature>
<keyword evidence="2" id="KW-0012">Acyltransferase</keyword>
<dbReference type="InterPro" id="IPR000182">
    <property type="entry name" value="GNAT_dom"/>
</dbReference>
<dbReference type="Proteomes" id="UP001180825">
    <property type="component" value="Unassembled WGS sequence"/>
</dbReference>
<dbReference type="NCBIfam" id="NF040504">
    <property type="entry name" value="resist_ArsN1b"/>
    <property type="match status" value="1"/>
</dbReference>
<gene>
    <name evidence="2" type="ORF">J2X21_005027</name>
</gene>
<sequence>MNIRTASPADAAAVAAIYDPVVRDTTISFETEPPDEAEMRSRIEKTLTSLPWLVAEDAAGAVCGYAYASKHRERAAYQWSVDVTMYVREDMRGRGVGRALYGRLLAVLADLGYCQAFAGIALPNAGSVGLHEAMGFEAIGVYRDVGFKHGAWRDVGWWQKPLREPGAPQELRQFAALT</sequence>
<proteinExistence type="predicted"/>
<evidence type="ECO:0000313" key="2">
    <source>
        <dbReference type="EMBL" id="MDR7335860.1"/>
    </source>
</evidence>
<comment type="caution">
    <text evidence="2">The sequence shown here is derived from an EMBL/GenBank/DDBJ whole genome shotgun (WGS) entry which is preliminary data.</text>
</comment>
<organism evidence="2 3">
    <name type="scientific">Roseateles asaccharophilus</name>
    <dbReference type="NCBI Taxonomy" id="582607"/>
    <lineage>
        <taxon>Bacteria</taxon>
        <taxon>Pseudomonadati</taxon>
        <taxon>Pseudomonadota</taxon>
        <taxon>Betaproteobacteria</taxon>
        <taxon>Burkholderiales</taxon>
        <taxon>Sphaerotilaceae</taxon>
        <taxon>Roseateles</taxon>
    </lineage>
</organism>
<name>A0ABU2AFK7_9BURK</name>
<dbReference type="GO" id="GO:0102971">
    <property type="term" value="F:phosphinothricin N-acetyltransferase activity"/>
    <property type="evidence" value="ECO:0007669"/>
    <property type="project" value="UniProtKB-EC"/>
</dbReference>
<dbReference type="CDD" id="cd04301">
    <property type="entry name" value="NAT_SF"/>
    <property type="match status" value="1"/>
</dbReference>